<dbReference type="GO" id="GO:0000050">
    <property type="term" value="P:urea cycle"/>
    <property type="evidence" value="ECO:0007669"/>
    <property type="project" value="TreeGrafter"/>
</dbReference>
<dbReference type="FunFam" id="3.90.1260.10:FF:000007">
    <property type="entry name" value="Argininosuccinate synthase"/>
    <property type="match status" value="1"/>
</dbReference>
<dbReference type="UniPathway" id="UPA00068">
    <property type="reaction ID" value="UER00113"/>
</dbReference>
<feature type="binding site" evidence="9">
    <location>
        <position position="85"/>
    </location>
    <ligand>
        <name>L-citrulline</name>
        <dbReference type="ChEBI" id="CHEBI:57743"/>
    </ligand>
</feature>
<evidence type="ECO:0000259" key="11">
    <source>
        <dbReference type="Pfam" id="PF20979"/>
    </source>
</evidence>
<keyword evidence="9" id="KW-0963">Cytoplasm</keyword>
<feature type="binding site" evidence="9">
    <location>
        <position position="121"/>
    </location>
    <ligand>
        <name>L-citrulline</name>
        <dbReference type="ChEBI" id="CHEBI:57743"/>
    </ligand>
</feature>
<dbReference type="Pfam" id="PF20979">
    <property type="entry name" value="Arginosuc_syn_C"/>
    <property type="match status" value="1"/>
</dbReference>
<dbReference type="InterPro" id="IPR014729">
    <property type="entry name" value="Rossmann-like_a/b/a_fold"/>
</dbReference>
<dbReference type="GO" id="GO:0004055">
    <property type="term" value="F:argininosuccinate synthase activity"/>
    <property type="evidence" value="ECO:0007669"/>
    <property type="project" value="UniProtKB-UniRule"/>
</dbReference>
<comment type="catalytic activity">
    <reaction evidence="9">
        <text>L-citrulline + L-aspartate + ATP = 2-(N(omega)-L-arginino)succinate + AMP + diphosphate + H(+)</text>
        <dbReference type="Rhea" id="RHEA:10932"/>
        <dbReference type="ChEBI" id="CHEBI:15378"/>
        <dbReference type="ChEBI" id="CHEBI:29991"/>
        <dbReference type="ChEBI" id="CHEBI:30616"/>
        <dbReference type="ChEBI" id="CHEBI:33019"/>
        <dbReference type="ChEBI" id="CHEBI:57472"/>
        <dbReference type="ChEBI" id="CHEBI:57743"/>
        <dbReference type="ChEBI" id="CHEBI:456215"/>
        <dbReference type="EC" id="6.3.4.5"/>
    </reaction>
</comment>
<dbReference type="SUPFAM" id="SSF52402">
    <property type="entry name" value="Adenine nucleotide alpha hydrolases-like"/>
    <property type="match status" value="1"/>
</dbReference>
<keyword evidence="5 9" id="KW-0436">Ligase</keyword>
<comment type="subunit">
    <text evidence="2 9">Homotetramer.</text>
</comment>
<dbReference type="Gene3D" id="3.90.1260.10">
    <property type="entry name" value="Argininosuccinate synthetase, chain A, domain 2"/>
    <property type="match status" value="1"/>
</dbReference>
<evidence type="ECO:0000256" key="6">
    <source>
        <dbReference type="ARBA" id="ARBA00022605"/>
    </source>
</evidence>
<dbReference type="RefSeq" id="WP_098504053.1">
    <property type="nucleotide sequence ID" value="NZ_PDJQ01000001.1"/>
</dbReference>
<dbReference type="Proteomes" id="UP000223071">
    <property type="component" value="Unassembled WGS sequence"/>
</dbReference>
<dbReference type="InterPro" id="IPR023434">
    <property type="entry name" value="Arginosuc_synth_type_1_subfam"/>
</dbReference>
<feature type="domain" description="Arginosuccinate synthase-like N-terminal" evidence="10">
    <location>
        <begin position="3"/>
        <end position="162"/>
    </location>
</feature>
<evidence type="ECO:0000256" key="7">
    <source>
        <dbReference type="ARBA" id="ARBA00022741"/>
    </source>
</evidence>
<dbReference type="HAMAP" id="MF_00005">
    <property type="entry name" value="Arg_succ_synth_type1"/>
    <property type="match status" value="1"/>
</dbReference>
<feature type="domain" description="Arginosuccinate synthase C-terminal" evidence="11">
    <location>
        <begin position="172"/>
        <end position="388"/>
    </location>
</feature>
<accession>A0A2A9HI50</accession>
<evidence type="ECO:0000259" key="10">
    <source>
        <dbReference type="Pfam" id="PF00764"/>
    </source>
</evidence>
<comment type="caution">
    <text evidence="9">Lacks conserved residue(s) required for the propagation of feature annotation.</text>
</comment>
<keyword evidence="6 9" id="KW-0028">Amino-acid biosynthesis</keyword>
<feature type="binding site" evidence="9">
    <location>
        <position position="122"/>
    </location>
    <ligand>
        <name>L-aspartate</name>
        <dbReference type="ChEBI" id="CHEBI:29991"/>
    </ligand>
</feature>
<comment type="subcellular location">
    <subcellularLocation>
        <location evidence="9">Cytoplasm</location>
    </subcellularLocation>
</comment>
<organism evidence="12 13">
    <name type="scientific">Tepidiforma thermophila (strain KCTC 52669 / CGMCC 1.13589 / G233)</name>
    <dbReference type="NCBI Taxonomy" id="2761530"/>
    <lineage>
        <taxon>Bacteria</taxon>
        <taxon>Bacillati</taxon>
        <taxon>Chloroflexota</taxon>
        <taxon>Tepidiformia</taxon>
        <taxon>Tepidiformales</taxon>
        <taxon>Tepidiformaceae</taxon>
        <taxon>Tepidiforma</taxon>
    </lineage>
</organism>
<feature type="binding site" evidence="9">
    <location>
        <position position="125"/>
    </location>
    <ligand>
        <name>L-citrulline</name>
        <dbReference type="ChEBI" id="CHEBI:57743"/>
    </ligand>
</feature>
<evidence type="ECO:0000256" key="8">
    <source>
        <dbReference type="ARBA" id="ARBA00022840"/>
    </source>
</evidence>
<proteinExistence type="inferred from homology"/>
<evidence type="ECO:0000256" key="9">
    <source>
        <dbReference type="HAMAP-Rule" id="MF_00005"/>
    </source>
</evidence>
<dbReference type="NCBIfam" id="TIGR00032">
    <property type="entry name" value="argG"/>
    <property type="match status" value="1"/>
</dbReference>
<evidence type="ECO:0000313" key="13">
    <source>
        <dbReference type="Proteomes" id="UP000223071"/>
    </source>
</evidence>
<dbReference type="InterPro" id="IPR018223">
    <property type="entry name" value="Arginosuc_synth_CS"/>
</dbReference>
<dbReference type="InterPro" id="IPR048268">
    <property type="entry name" value="Arginosuc_syn_C"/>
</dbReference>
<dbReference type="PROSITE" id="PS00565">
    <property type="entry name" value="ARGININOSUCCIN_SYN_2"/>
    <property type="match status" value="1"/>
</dbReference>
<protein>
    <recommendedName>
        <fullName evidence="3 9">Argininosuccinate synthase</fullName>
        <ecNumber evidence="3 9">6.3.4.5</ecNumber>
    </recommendedName>
    <alternativeName>
        <fullName evidence="9">Citrulline--aspartate ligase</fullName>
    </alternativeName>
</protein>
<dbReference type="FunFam" id="3.40.50.620:FF:000019">
    <property type="entry name" value="Argininosuccinate synthase"/>
    <property type="match status" value="1"/>
</dbReference>
<dbReference type="GO" id="GO:0005737">
    <property type="term" value="C:cytoplasm"/>
    <property type="evidence" value="ECO:0007669"/>
    <property type="project" value="UniProtKB-SubCell"/>
</dbReference>
<dbReference type="InterPro" id="IPR024074">
    <property type="entry name" value="AS_cat/multimer_dom_body"/>
</dbReference>
<evidence type="ECO:0000313" key="12">
    <source>
        <dbReference type="EMBL" id="PFG74685.1"/>
    </source>
</evidence>
<evidence type="ECO:0000256" key="3">
    <source>
        <dbReference type="ARBA" id="ARBA00012286"/>
    </source>
</evidence>
<dbReference type="GO" id="GO:0000053">
    <property type="term" value="P:argininosuccinate metabolic process"/>
    <property type="evidence" value="ECO:0007669"/>
    <property type="project" value="TreeGrafter"/>
</dbReference>
<dbReference type="InterPro" id="IPR048267">
    <property type="entry name" value="Arginosuc_syn_N"/>
</dbReference>
<dbReference type="Gene3D" id="3.40.50.620">
    <property type="entry name" value="HUPs"/>
    <property type="match status" value="1"/>
</dbReference>
<dbReference type="GO" id="GO:0005524">
    <property type="term" value="F:ATP binding"/>
    <property type="evidence" value="ECO:0007669"/>
    <property type="project" value="UniProtKB-UniRule"/>
</dbReference>
<dbReference type="CDD" id="cd01999">
    <property type="entry name" value="ASS"/>
    <property type="match status" value="1"/>
</dbReference>
<dbReference type="AlphaFoldDB" id="A0A2A9HI50"/>
<evidence type="ECO:0000256" key="2">
    <source>
        <dbReference type="ARBA" id="ARBA00011881"/>
    </source>
</evidence>
<evidence type="ECO:0000256" key="4">
    <source>
        <dbReference type="ARBA" id="ARBA00022571"/>
    </source>
</evidence>
<dbReference type="EMBL" id="PDJQ01000001">
    <property type="protein sequence ID" value="PFG74685.1"/>
    <property type="molecule type" value="Genomic_DNA"/>
</dbReference>
<reference evidence="12 13" key="1">
    <citation type="submission" date="2017-09" db="EMBL/GenBank/DDBJ databases">
        <title>Sequencing the genomes of two abundant thermophiles in Great Basin hot springs: Thermocrinis jamiesonii and novel Chloroflexi Thermoflexus hugenholtzii.</title>
        <authorList>
            <person name="Hedlund B."/>
        </authorList>
    </citation>
    <scope>NUCLEOTIDE SEQUENCE [LARGE SCALE GENOMIC DNA]</scope>
    <source>
        <strain evidence="12 13">G233</strain>
    </source>
</reference>
<dbReference type="Gene3D" id="1.20.5.470">
    <property type="entry name" value="Single helix bin"/>
    <property type="match status" value="1"/>
</dbReference>
<comment type="caution">
    <text evidence="12">The sequence shown here is derived from an EMBL/GenBank/DDBJ whole genome shotgun (WGS) entry which is preliminary data.</text>
</comment>
<dbReference type="InterPro" id="IPR001518">
    <property type="entry name" value="Arginosuc_synth"/>
</dbReference>
<comment type="similarity">
    <text evidence="9">Belongs to the argininosuccinate synthase family. Type 1 subfamily.</text>
</comment>
<dbReference type="PROSITE" id="PS00564">
    <property type="entry name" value="ARGININOSUCCIN_SYN_1"/>
    <property type="match status" value="1"/>
</dbReference>
<feature type="binding site" evidence="9">
    <location>
        <position position="121"/>
    </location>
    <ligand>
        <name>L-aspartate</name>
        <dbReference type="ChEBI" id="CHEBI:29991"/>
    </ligand>
</feature>
<feature type="binding site" evidence="9">
    <location>
        <position position="173"/>
    </location>
    <ligand>
        <name>L-citrulline</name>
        <dbReference type="ChEBI" id="CHEBI:57743"/>
    </ligand>
</feature>
<feature type="binding site" evidence="9">
    <location>
        <position position="182"/>
    </location>
    <ligand>
        <name>L-citrulline</name>
        <dbReference type="ChEBI" id="CHEBI:57743"/>
    </ligand>
</feature>
<dbReference type="EC" id="6.3.4.5" evidence="3 9"/>
<keyword evidence="4 9" id="KW-0055">Arginine biosynthesis</keyword>
<evidence type="ECO:0000256" key="1">
    <source>
        <dbReference type="ARBA" id="ARBA00004967"/>
    </source>
</evidence>
<dbReference type="NCBIfam" id="NF001770">
    <property type="entry name" value="PRK00509.1"/>
    <property type="match status" value="1"/>
</dbReference>
<name>A0A2A9HI50_TEPT2</name>
<feature type="binding site" evidence="9">
    <location>
        <position position="117"/>
    </location>
    <ligand>
        <name>L-aspartate</name>
        <dbReference type="ChEBI" id="CHEBI:29991"/>
    </ligand>
</feature>
<dbReference type="SUPFAM" id="SSF69864">
    <property type="entry name" value="Argininosuccinate synthetase, C-terminal domain"/>
    <property type="match status" value="1"/>
</dbReference>
<gene>
    <name evidence="9" type="primary">argG</name>
    <name evidence="12" type="ORF">A9A59_1922</name>
</gene>
<comment type="pathway">
    <text evidence="1 9">Amino-acid biosynthesis; L-arginine biosynthesis; L-arginine from L-ornithine and carbamoyl phosphate: step 2/3.</text>
</comment>
<feature type="binding site" evidence="9">
    <location>
        <begin position="7"/>
        <end position="15"/>
    </location>
    <ligand>
        <name>ATP</name>
        <dbReference type="ChEBI" id="CHEBI:30616"/>
    </ligand>
</feature>
<keyword evidence="8 9" id="KW-0067">ATP-binding</keyword>
<dbReference type="PANTHER" id="PTHR11587:SF2">
    <property type="entry name" value="ARGININOSUCCINATE SYNTHASE"/>
    <property type="match status" value="1"/>
</dbReference>
<feature type="binding site" evidence="9">
    <location>
        <position position="270"/>
    </location>
    <ligand>
        <name>L-citrulline</name>
        <dbReference type="ChEBI" id="CHEBI:57743"/>
    </ligand>
</feature>
<feature type="binding site" evidence="9">
    <location>
        <position position="258"/>
    </location>
    <ligand>
        <name>L-citrulline</name>
        <dbReference type="ChEBI" id="CHEBI:57743"/>
    </ligand>
</feature>
<dbReference type="Pfam" id="PF00764">
    <property type="entry name" value="Arginosuc_synth"/>
    <property type="match status" value="1"/>
</dbReference>
<evidence type="ECO:0000256" key="5">
    <source>
        <dbReference type="ARBA" id="ARBA00022598"/>
    </source>
</evidence>
<keyword evidence="13" id="KW-1185">Reference proteome</keyword>
<feature type="binding site" evidence="9">
    <location>
        <position position="115"/>
    </location>
    <ligand>
        <name>ATP</name>
        <dbReference type="ChEBI" id="CHEBI:30616"/>
    </ligand>
</feature>
<keyword evidence="7 9" id="KW-0547">Nucleotide-binding</keyword>
<dbReference type="PANTHER" id="PTHR11587">
    <property type="entry name" value="ARGININOSUCCINATE SYNTHASE"/>
    <property type="match status" value="1"/>
</dbReference>
<dbReference type="GO" id="GO:0006526">
    <property type="term" value="P:L-arginine biosynthetic process"/>
    <property type="evidence" value="ECO:0007669"/>
    <property type="project" value="UniProtKB-UniRule"/>
</dbReference>
<sequence>MPKLVLAYSGGLDTTTAIKWLTVEQGYEVIALNINVGKSREQPVVESRGLAAGAVKVRVIDAREDFLRYFAFPALAAGAVYQDQYPLATALARPLMAKLLVDVAHEEGAVAVAHGCTGKGNDQVRFDVGIQTLDPNLKIVAPTRENAMPREYQIEYLKRHGVDIPWGDKGPFSIDENLWGRSAEAGVLEDPWAEPPREAYEWTRDPEEAPATPAYVEIEFESGVPVRLDGQELGPVELVERLNDLGGLHGVGRIDHIEDRLVGIKSREIYEAPAAVILHTAHAALEAMTLSKQQLRLKKYIATEYAELIYNGLWFSAHHQDLAAYVASTQRHVTGTIRVKLQRGRAVVVGRKAPRSLYDRGLATYDRGDTYDQSAAVGFITIWGLQTRTQVRTQLLADLPEALRIATPHQHD</sequence>